<evidence type="ECO:0000256" key="7">
    <source>
        <dbReference type="ARBA" id="ARBA00023065"/>
    </source>
</evidence>
<comment type="similarity">
    <text evidence="11">Belongs to the amiloride-sensitive sodium channel (TC 1.A.6) family.</text>
</comment>
<reference evidence="12 13" key="1">
    <citation type="journal article" date="2023" name="Sci. Data">
        <title>Genome assembly of the Korean intertidal mud-creeper Batillaria attramentaria.</title>
        <authorList>
            <person name="Patra A.K."/>
            <person name="Ho P.T."/>
            <person name="Jun S."/>
            <person name="Lee S.J."/>
            <person name="Kim Y."/>
            <person name="Won Y.J."/>
        </authorList>
    </citation>
    <scope>NUCLEOTIDE SEQUENCE [LARGE SCALE GENOMIC DNA]</scope>
    <source>
        <strain evidence="12">Wonlab-2016</strain>
    </source>
</reference>
<comment type="subcellular location">
    <subcellularLocation>
        <location evidence="1">Membrane</location>
        <topology evidence="1">Multi-pass membrane protein</topology>
    </subcellularLocation>
</comment>
<keyword evidence="6" id="KW-0915">Sodium</keyword>
<dbReference type="GO" id="GO:0016020">
    <property type="term" value="C:membrane"/>
    <property type="evidence" value="ECO:0007669"/>
    <property type="project" value="UniProtKB-SubCell"/>
</dbReference>
<dbReference type="AlphaFoldDB" id="A0ABD0KK71"/>
<keyword evidence="3 11" id="KW-0894">Sodium channel</keyword>
<dbReference type="PANTHER" id="PTHR11690">
    <property type="entry name" value="AMILORIDE-SENSITIVE SODIUM CHANNEL-RELATED"/>
    <property type="match status" value="1"/>
</dbReference>
<name>A0ABD0KK71_9CAEN</name>
<keyword evidence="7 11" id="KW-0406">Ion transport</keyword>
<dbReference type="EMBL" id="JACVVK020000163">
    <property type="protein sequence ID" value="KAK7487513.1"/>
    <property type="molecule type" value="Genomic_DNA"/>
</dbReference>
<evidence type="ECO:0000256" key="8">
    <source>
        <dbReference type="ARBA" id="ARBA00023136"/>
    </source>
</evidence>
<dbReference type="GO" id="GO:0005272">
    <property type="term" value="F:sodium channel activity"/>
    <property type="evidence" value="ECO:0007669"/>
    <property type="project" value="UniProtKB-KW"/>
</dbReference>
<evidence type="ECO:0000256" key="6">
    <source>
        <dbReference type="ARBA" id="ARBA00023053"/>
    </source>
</evidence>
<dbReference type="InterPro" id="IPR001873">
    <property type="entry name" value="ENaC"/>
</dbReference>
<keyword evidence="9 11" id="KW-0739">Sodium transport</keyword>
<protein>
    <submittedName>
        <fullName evidence="12">Uncharacterized protein</fullName>
    </submittedName>
</protein>
<evidence type="ECO:0000313" key="12">
    <source>
        <dbReference type="EMBL" id="KAK7487513.1"/>
    </source>
</evidence>
<dbReference type="Proteomes" id="UP001519460">
    <property type="component" value="Unassembled WGS sequence"/>
</dbReference>
<evidence type="ECO:0000256" key="1">
    <source>
        <dbReference type="ARBA" id="ARBA00004141"/>
    </source>
</evidence>
<evidence type="ECO:0000256" key="11">
    <source>
        <dbReference type="RuleBase" id="RU000679"/>
    </source>
</evidence>
<evidence type="ECO:0000256" key="3">
    <source>
        <dbReference type="ARBA" id="ARBA00022461"/>
    </source>
</evidence>
<organism evidence="12 13">
    <name type="scientific">Batillaria attramentaria</name>
    <dbReference type="NCBI Taxonomy" id="370345"/>
    <lineage>
        <taxon>Eukaryota</taxon>
        <taxon>Metazoa</taxon>
        <taxon>Spiralia</taxon>
        <taxon>Lophotrochozoa</taxon>
        <taxon>Mollusca</taxon>
        <taxon>Gastropoda</taxon>
        <taxon>Caenogastropoda</taxon>
        <taxon>Sorbeoconcha</taxon>
        <taxon>Cerithioidea</taxon>
        <taxon>Batillariidae</taxon>
        <taxon>Batillaria</taxon>
    </lineage>
</organism>
<keyword evidence="10 11" id="KW-0407">Ion channel</keyword>
<dbReference type="PANTHER" id="PTHR11690:SF248">
    <property type="entry name" value="PICKPOCKET 17, ISOFORM A"/>
    <property type="match status" value="1"/>
</dbReference>
<evidence type="ECO:0000256" key="4">
    <source>
        <dbReference type="ARBA" id="ARBA00022692"/>
    </source>
</evidence>
<proteinExistence type="inferred from homology"/>
<accession>A0ABD0KK71</accession>
<keyword evidence="5" id="KW-1133">Transmembrane helix</keyword>
<evidence type="ECO:0000256" key="2">
    <source>
        <dbReference type="ARBA" id="ARBA00022448"/>
    </source>
</evidence>
<evidence type="ECO:0000256" key="10">
    <source>
        <dbReference type="ARBA" id="ARBA00023303"/>
    </source>
</evidence>
<dbReference type="Pfam" id="PF00858">
    <property type="entry name" value="ASC"/>
    <property type="match status" value="1"/>
</dbReference>
<evidence type="ECO:0000256" key="9">
    <source>
        <dbReference type="ARBA" id="ARBA00023201"/>
    </source>
</evidence>
<evidence type="ECO:0000256" key="5">
    <source>
        <dbReference type="ARBA" id="ARBA00022989"/>
    </source>
</evidence>
<sequence>MLISCTFGGNKCFSGNVSSYFTREWTMDFGNCYTMNTSGMHVYDSGAAAGLDLIFNLETEESLTTYLTGYGMCVVVHERGTQPFPSADGLSASAGFQTHFSLQASEVSRLSGNYGHCSHSDASDSKYEYSLKTCHAERYEGRQMETCNCTDPFSRTSTPSRNASICETAEEFECNARVKEEFKDIVSQEKPYFDCYNPCR</sequence>
<dbReference type="Gene3D" id="2.60.470.10">
    <property type="entry name" value="Acid-sensing ion channels like domains"/>
    <property type="match status" value="1"/>
</dbReference>
<evidence type="ECO:0000313" key="13">
    <source>
        <dbReference type="Proteomes" id="UP001519460"/>
    </source>
</evidence>
<comment type="caution">
    <text evidence="12">The sequence shown here is derived from an EMBL/GenBank/DDBJ whole genome shotgun (WGS) entry which is preliminary data.</text>
</comment>
<gene>
    <name evidence="12" type="ORF">BaRGS_00021215</name>
</gene>
<keyword evidence="2 11" id="KW-0813">Transport</keyword>
<keyword evidence="13" id="KW-1185">Reference proteome</keyword>
<dbReference type="PRINTS" id="PR01078">
    <property type="entry name" value="AMINACHANNEL"/>
</dbReference>
<keyword evidence="8" id="KW-0472">Membrane</keyword>
<keyword evidence="4 11" id="KW-0812">Transmembrane</keyword>